<evidence type="ECO:0000256" key="1">
    <source>
        <dbReference type="ARBA" id="ARBA00008754"/>
    </source>
</evidence>
<feature type="binding site" evidence="4">
    <location>
        <begin position="11"/>
        <end position="12"/>
    </location>
    <ligand>
        <name>D-ribulose 5-phosphate</name>
        <dbReference type="ChEBI" id="CHEBI:58121"/>
    </ligand>
</feature>
<feature type="binding site" evidence="4">
    <location>
        <position position="138"/>
    </location>
    <ligand>
        <name>D-ribulose 5-phosphate</name>
        <dbReference type="ChEBI" id="CHEBI:58121"/>
    </ligand>
</feature>
<evidence type="ECO:0000256" key="2">
    <source>
        <dbReference type="ARBA" id="ARBA00023235"/>
    </source>
</evidence>
<dbReference type="InterPro" id="IPR004785">
    <property type="entry name" value="RpiB"/>
</dbReference>
<feature type="binding site" evidence="4">
    <location>
        <position position="111"/>
    </location>
    <ligand>
        <name>D-ribulose 5-phosphate</name>
        <dbReference type="ChEBI" id="CHEBI:58121"/>
    </ligand>
</feature>
<name>A0A2P2DYR9_9LEPT</name>
<dbReference type="InterPro" id="IPR051812">
    <property type="entry name" value="SPI_LacAB/RpiB"/>
</dbReference>
<protein>
    <submittedName>
        <fullName evidence="5">Ribose-5-phosphate isomerase</fullName>
    </submittedName>
</protein>
<dbReference type="InterPro" id="IPR003500">
    <property type="entry name" value="RpiB_LacA_LacB"/>
</dbReference>
<comment type="caution">
    <text evidence="5">The sequence shown here is derived from an EMBL/GenBank/DDBJ whole genome shotgun (WGS) entry which is preliminary data.</text>
</comment>
<dbReference type="Proteomes" id="UP000245133">
    <property type="component" value="Unassembled WGS sequence"/>
</dbReference>
<evidence type="ECO:0000313" key="6">
    <source>
        <dbReference type="Proteomes" id="UP000245133"/>
    </source>
</evidence>
<sequence length="147" mass="16195">MMKPKIGIVSDHGGFALKEFLRKSLEESFEMVDYGTKSEESVDYPSLVGAACQKVLAGDVPRLIALCGTGIGASIAANRFPNIRAALCHDEFTAEMSRRHNDANVLVLGGRVLGTDLALRIVQKWIQTNFEGGRHERRLQLIEDLKP</sequence>
<dbReference type="AlphaFoldDB" id="A0A2P2DYR9"/>
<feature type="active site" description="Proton donor" evidence="3">
    <location>
        <position position="100"/>
    </location>
</feature>
<dbReference type="EMBL" id="BFBB01000003">
    <property type="protein sequence ID" value="GBF49765.1"/>
    <property type="molecule type" value="Genomic_DNA"/>
</dbReference>
<evidence type="ECO:0000256" key="3">
    <source>
        <dbReference type="PIRSR" id="PIRSR005384-1"/>
    </source>
</evidence>
<dbReference type="PANTHER" id="PTHR43732">
    <property type="entry name" value="RIBOSE 5-PHOSPHATE ISOMERASE-RELATED"/>
    <property type="match status" value="1"/>
</dbReference>
<comment type="similarity">
    <text evidence="1">Belongs to the LacAB/RpiB family.</text>
</comment>
<feature type="binding site" evidence="4">
    <location>
        <begin position="68"/>
        <end position="72"/>
    </location>
    <ligand>
        <name>D-ribulose 5-phosphate</name>
        <dbReference type="ChEBI" id="CHEBI:58121"/>
    </ligand>
</feature>
<dbReference type="NCBIfam" id="TIGR01120">
    <property type="entry name" value="rpiB"/>
    <property type="match status" value="1"/>
</dbReference>
<dbReference type="PIRSF" id="PIRSF005384">
    <property type="entry name" value="RpiB_LacA_B"/>
    <property type="match status" value="1"/>
</dbReference>
<dbReference type="Pfam" id="PF02502">
    <property type="entry name" value="LacAB_rpiB"/>
    <property type="match status" value="1"/>
</dbReference>
<keyword evidence="6" id="KW-1185">Reference proteome</keyword>
<feature type="binding site" evidence="4">
    <location>
        <position position="134"/>
    </location>
    <ligand>
        <name>D-ribulose 5-phosphate</name>
        <dbReference type="ChEBI" id="CHEBI:58121"/>
    </ligand>
</feature>
<reference evidence="5 6" key="1">
    <citation type="submission" date="2018-02" db="EMBL/GenBank/DDBJ databases">
        <title>Novel Leptospira species isolated from soil and water in Japan.</title>
        <authorList>
            <person name="Nakao R."/>
            <person name="Masuzawa T."/>
        </authorList>
    </citation>
    <scope>NUCLEOTIDE SEQUENCE [LARGE SCALE GENOMIC DNA]</scope>
    <source>
        <strain evidence="5 6">YH101</strain>
    </source>
</reference>
<feature type="binding site" evidence="4">
    <location>
        <position position="101"/>
    </location>
    <ligand>
        <name>D-ribulose 5-phosphate</name>
        <dbReference type="ChEBI" id="CHEBI:58121"/>
    </ligand>
</feature>
<feature type="active site" description="Proton acceptor" evidence="3">
    <location>
        <position position="67"/>
    </location>
</feature>
<evidence type="ECO:0000313" key="5">
    <source>
        <dbReference type="EMBL" id="GBF49765.1"/>
    </source>
</evidence>
<dbReference type="GO" id="GO:0016861">
    <property type="term" value="F:intramolecular oxidoreductase activity, interconverting aldoses and ketoses"/>
    <property type="evidence" value="ECO:0007669"/>
    <property type="project" value="UniProtKB-ARBA"/>
</dbReference>
<dbReference type="InterPro" id="IPR036569">
    <property type="entry name" value="RpiB_LacA_LacB_sf"/>
</dbReference>
<accession>A0A2P2DYR9</accession>
<dbReference type="PANTHER" id="PTHR43732:SF1">
    <property type="entry name" value="RIBOSE 5-PHOSPHATE ISOMERASE"/>
    <property type="match status" value="1"/>
</dbReference>
<keyword evidence="2 5" id="KW-0413">Isomerase</keyword>
<organism evidence="5 6">
    <name type="scientific">Leptospira ryugenii</name>
    <dbReference type="NCBI Taxonomy" id="1917863"/>
    <lineage>
        <taxon>Bacteria</taxon>
        <taxon>Pseudomonadati</taxon>
        <taxon>Spirochaetota</taxon>
        <taxon>Spirochaetia</taxon>
        <taxon>Leptospirales</taxon>
        <taxon>Leptospiraceae</taxon>
        <taxon>Leptospira</taxon>
    </lineage>
</organism>
<dbReference type="Gene3D" id="3.40.1400.10">
    <property type="entry name" value="Sugar-phosphate isomerase, RpiB/LacA/LacB"/>
    <property type="match status" value="1"/>
</dbReference>
<gene>
    <name evidence="5" type="primary">rpiB</name>
    <name evidence="5" type="ORF">LPTSP4_12840</name>
</gene>
<dbReference type="SUPFAM" id="SSF89623">
    <property type="entry name" value="Ribose/Galactose isomerase RpiB/AlsB"/>
    <property type="match status" value="1"/>
</dbReference>
<dbReference type="NCBIfam" id="NF004051">
    <property type="entry name" value="PRK05571.1"/>
    <property type="match status" value="1"/>
</dbReference>
<proteinExistence type="inferred from homology"/>
<evidence type="ECO:0000256" key="4">
    <source>
        <dbReference type="PIRSR" id="PIRSR005384-2"/>
    </source>
</evidence>
<dbReference type="GO" id="GO:0005975">
    <property type="term" value="P:carbohydrate metabolic process"/>
    <property type="evidence" value="ECO:0007669"/>
    <property type="project" value="InterPro"/>
</dbReference>
<dbReference type="NCBIfam" id="TIGR00689">
    <property type="entry name" value="rpiB_lacA_lacB"/>
    <property type="match status" value="1"/>
</dbReference>